<feature type="compositionally biased region" description="Low complexity" evidence="7">
    <location>
        <begin position="209"/>
        <end position="218"/>
    </location>
</feature>
<dbReference type="Proteomes" id="UP001567538">
    <property type="component" value="Unassembled WGS sequence"/>
</dbReference>
<dbReference type="GO" id="GO:0003700">
    <property type="term" value="F:DNA-binding transcription factor activity"/>
    <property type="evidence" value="ECO:0007669"/>
    <property type="project" value="UniProtKB-UniRule"/>
</dbReference>
<dbReference type="GO" id="GO:0005634">
    <property type="term" value="C:nucleus"/>
    <property type="evidence" value="ECO:0007669"/>
    <property type="project" value="UniProtKB-SubCell"/>
</dbReference>
<evidence type="ECO:0000313" key="9">
    <source>
        <dbReference type="Proteomes" id="UP001567538"/>
    </source>
</evidence>
<reference evidence="8 9" key="1">
    <citation type="submission" date="2024-06" db="EMBL/GenBank/DDBJ databases">
        <title>A chromosome level genome sequence of Diviner's sage (Salvia divinorum).</title>
        <authorList>
            <person name="Ford S.A."/>
            <person name="Ro D.-K."/>
            <person name="Ness R.W."/>
            <person name="Phillips M.A."/>
        </authorList>
    </citation>
    <scope>NUCLEOTIDE SEQUENCE [LARGE SCALE GENOMIC DNA]</scope>
    <source>
        <strain evidence="8">SAF-2024a</strain>
        <tissue evidence="8">Leaf</tissue>
    </source>
</reference>
<evidence type="ECO:0000256" key="6">
    <source>
        <dbReference type="RuleBase" id="RU367155"/>
    </source>
</evidence>
<dbReference type="GO" id="GO:0003677">
    <property type="term" value="F:DNA binding"/>
    <property type="evidence" value="ECO:0007669"/>
    <property type="project" value="UniProtKB-KW"/>
</dbReference>
<keyword evidence="4 6" id="KW-0804">Transcription</keyword>
<dbReference type="PROSITE" id="PS51152">
    <property type="entry name" value="NFYA_HAP2_2"/>
    <property type="match status" value="1"/>
</dbReference>
<accession>A0ABD1GYM9</accession>
<keyword evidence="5 6" id="KW-0539">Nucleus</keyword>
<comment type="subunit">
    <text evidence="6">Heterotrimer.</text>
</comment>
<evidence type="ECO:0000313" key="8">
    <source>
        <dbReference type="EMBL" id="KAL1549265.1"/>
    </source>
</evidence>
<comment type="subcellular location">
    <subcellularLocation>
        <location evidence="1 6">Nucleus</location>
    </subcellularLocation>
</comment>
<dbReference type="AlphaFoldDB" id="A0ABD1GYM9"/>
<dbReference type="Pfam" id="PF02045">
    <property type="entry name" value="CBFB_NFYA"/>
    <property type="match status" value="1"/>
</dbReference>
<keyword evidence="9" id="KW-1185">Reference proteome</keyword>
<evidence type="ECO:0000256" key="3">
    <source>
        <dbReference type="ARBA" id="ARBA00023125"/>
    </source>
</evidence>
<comment type="similarity">
    <text evidence="6">Belongs to the NFYA/HAP2 subunit family.</text>
</comment>
<gene>
    <name evidence="8" type="ORF">AAHA92_17392</name>
</gene>
<dbReference type="InterPro" id="IPR001289">
    <property type="entry name" value="NFYA"/>
</dbReference>
<comment type="function">
    <text evidence="6">Component of the sequence-specific heterotrimeric transcription factor (NF-Y) which specifically recognizes a 5'-CCAAT-3' box motif found in the promoters of its target genes.</text>
</comment>
<dbReference type="EMBL" id="JBEAFC010000007">
    <property type="protein sequence ID" value="KAL1549265.1"/>
    <property type="molecule type" value="Genomic_DNA"/>
</dbReference>
<sequence>MTLHTIFFKDGSAQYPMNGAAQSAVPRWGGFGCQTPPPVGVYGEGFPSKAAATSSLELSSGGNGRFGGVSEHQDHHDKLNTTHFTLFSGECENGKARLQGGAVDYLELGFGQPVICAAKYPYPYPYPYPDECYVYSSYNGPVAGRMMLALNGGPILVNAKQYNAIMRRRKKRAHALNINIRKPYLHLSRHLHAKRRPRGNGGRFLNTKSSGSSPGSDVSSDHEVGNTAAALHLFHAIHLKV</sequence>
<keyword evidence="2 6" id="KW-0805">Transcription regulation</keyword>
<comment type="caution">
    <text evidence="8">The sequence shown here is derived from an EMBL/GenBank/DDBJ whole genome shotgun (WGS) entry which is preliminary data.</text>
</comment>
<keyword evidence="3 6" id="KW-0238">DNA-binding</keyword>
<evidence type="ECO:0000256" key="2">
    <source>
        <dbReference type="ARBA" id="ARBA00023015"/>
    </source>
</evidence>
<dbReference type="SMART" id="SM00521">
    <property type="entry name" value="CBF"/>
    <property type="match status" value="1"/>
</dbReference>
<evidence type="ECO:0000256" key="7">
    <source>
        <dbReference type="SAM" id="MobiDB-lite"/>
    </source>
</evidence>
<name>A0ABD1GYM9_SALDI</name>
<evidence type="ECO:0000256" key="4">
    <source>
        <dbReference type="ARBA" id="ARBA00023163"/>
    </source>
</evidence>
<organism evidence="8 9">
    <name type="scientific">Salvia divinorum</name>
    <name type="common">Maria pastora</name>
    <name type="synonym">Diviner's sage</name>
    <dbReference type="NCBI Taxonomy" id="28513"/>
    <lineage>
        <taxon>Eukaryota</taxon>
        <taxon>Viridiplantae</taxon>
        <taxon>Streptophyta</taxon>
        <taxon>Embryophyta</taxon>
        <taxon>Tracheophyta</taxon>
        <taxon>Spermatophyta</taxon>
        <taxon>Magnoliopsida</taxon>
        <taxon>eudicotyledons</taxon>
        <taxon>Gunneridae</taxon>
        <taxon>Pentapetalae</taxon>
        <taxon>asterids</taxon>
        <taxon>lamiids</taxon>
        <taxon>Lamiales</taxon>
        <taxon>Lamiaceae</taxon>
        <taxon>Nepetoideae</taxon>
        <taxon>Mentheae</taxon>
        <taxon>Salviinae</taxon>
        <taxon>Salvia</taxon>
        <taxon>Salvia subgen. Calosphace</taxon>
    </lineage>
</organism>
<protein>
    <recommendedName>
        <fullName evidence="6">Nuclear transcription factor Y subunit</fullName>
    </recommendedName>
</protein>
<evidence type="ECO:0000256" key="1">
    <source>
        <dbReference type="ARBA" id="ARBA00004123"/>
    </source>
</evidence>
<feature type="region of interest" description="Disordered" evidence="7">
    <location>
        <begin position="191"/>
        <end position="222"/>
    </location>
</feature>
<dbReference type="Gene3D" id="6.10.250.2430">
    <property type="match status" value="1"/>
</dbReference>
<proteinExistence type="inferred from homology"/>
<dbReference type="PANTHER" id="PTHR12632">
    <property type="entry name" value="TRANSCRIPTION FACTOR NF-Y ALPHA-RELATED"/>
    <property type="match status" value="1"/>
</dbReference>
<evidence type="ECO:0000256" key="5">
    <source>
        <dbReference type="ARBA" id="ARBA00023242"/>
    </source>
</evidence>